<dbReference type="Proteomes" id="UP001597387">
    <property type="component" value="Unassembled WGS sequence"/>
</dbReference>
<reference evidence="3" key="1">
    <citation type="journal article" date="2019" name="Int. J. Syst. Evol. Microbiol.">
        <title>The Global Catalogue of Microorganisms (GCM) 10K type strain sequencing project: providing services to taxonomists for standard genome sequencing and annotation.</title>
        <authorList>
            <consortium name="The Broad Institute Genomics Platform"/>
            <consortium name="The Broad Institute Genome Sequencing Center for Infectious Disease"/>
            <person name="Wu L."/>
            <person name="Ma J."/>
        </authorList>
    </citation>
    <scope>NUCLEOTIDE SEQUENCE [LARGE SCALE GENOMIC DNA]</scope>
    <source>
        <strain evidence="3">KCTC 42217</strain>
    </source>
</reference>
<evidence type="ECO:0000256" key="1">
    <source>
        <dbReference type="SAM" id="Phobius"/>
    </source>
</evidence>
<proteinExistence type="predicted"/>
<comment type="caution">
    <text evidence="2">The sequence shown here is derived from an EMBL/GenBank/DDBJ whole genome shotgun (WGS) entry which is preliminary data.</text>
</comment>
<protein>
    <submittedName>
        <fullName evidence="2">Uncharacterized protein</fullName>
    </submittedName>
</protein>
<evidence type="ECO:0000313" key="3">
    <source>
        <dbReference type="Proteomes" id="UP001597387"/>
    </source>
</evidence>
<dbReference type="RefSeq" id="WP_255898941.1">
    <property type="nucleotide sequence ID" value="NZ_JAFMZO010000001.1"/>
</dbReference>
<feature type="transmembrane region" description="Helical" evidence="1">
    <location>
        <begin position="12"/>
        <end position="30"/>
    </location>
</feature>
<feature type="transmembrane region" description="Helical" evidence="1">
    <location>
        <begin position="89"/>
        <end position="113"/>
    </location>
</feature>
<dbReference type="EMBL" id="JBHUHZ010000001">
    <property type="protein sequence ID" value="MFD2161599.1"/>
    <property type="molecule type" value="Genomic_DNA"/>
</dbReference>
<keyword evidence="3" id="KW-1185">Reference proteome</keyword>
<organism evidence="2 3">
    <name type="scientific">Paradesertivirga mongoliensis</name>
    <dbReference type="NCBI Taxonomy" id="2100740"/>
    <lineage>
        <taxon>Bacteria</taxon>
        <taxon>Pseudomonadati</taxon>
        <taxon>Bacteroidota</taxon>
        <taxon>Sphingobacteriia</taxon>
        <taxon>Sphingobacteriales</taxon>
        <taxon>Sphingobacteriaceae</taxon>
        <taxon>Paradesertivirga</taxon>
    </lineage>
</organism>
<keyword evidence="1" id="KW-1133">Transmembrane helix</keyword>
<evidence type="ECO:0000313" key="2">
    <source>
        <dbReference type="EMBL" id="MFD2161599.1"/>
    </source>
</evidence>
<accession>A0ABW4ZHT8</accession>
<name>A0ABW4ZHT8_9SPHI</name>
<sequence length="159" mass="18361">MQSLPVNLQTFIISGLINALIIVLFCRSLIKALSYVSPENRAISQLMIWLLLLPGVNKVLNFLVVIGMSKSIANELKDREFEDVKRPGFISGMIFAILSVIFEVIFPLALIYIPVVKEYMTIISAAAFLQIIFFIQYWMRINWYRRILEKDSENELEEL</sequence>
<keyword evidence="1" id="KW-0812">Transmembrane</keyword>
<feature type="transmembrane region" description="Helical" evidence="1">
    <location>
        <begin position="42"/>
        <end position="68"/>
    </location>
</feature>
<gene>
    <name evidence="2" type="ORF">ACFSJU_04290</name>
</gene>
<keyword evidence="1" id="KW-0472">Membrane</keyword>
<feature type="transmembrane region" description="Helical" evidence="1">
    <location>
        <begin position="119"/>
        <end position="139"/>
    </location>
</feature>